<evidence type="ECO:0000313" key="3">
    <source>
        <dbReference type="Proteomes" id="UP000002358"/>
    </source>
</evidence>
<evidence type="ECO:0000313" key="2">
    <source>
        <dbReference type="EnsemblMetazoa" id="XP_016840253"/>
    </source>
</evidence>
<feature type="compositionally biased region" description="Basic and acidic residues" evidence="1">
    <location>
        <begin position="128"/>
        <end position="144"/>
    </location>
</feature>
<feature type="region of interest" description="Disordered" evidence="1">
    <location>
        <begin position="50"/>
        <end position="76"/>
    </location>
</feature>
<feature type="compositionally biased region" description="Acidic residues" evidence="1">
    <location>
        <begin position="15"/>
        <end position="24"/>
    </location>
</feature>
<accession>A0A7M7IQI3</accession>
<keyword evidence="3" id="KW-1185">Reference proteome</keyword>
<feature type="region of interest" description="Disordered" evidence="1">
    <location>
        <begin position="126"/>
        <end position="146"/>
    </location>
</feature>
<evidence type="ECO:0000256" key="1">
    <source>
        <dbReference type="SAM" id="MobiDB-lite"/>
    </source>
</evidence>
<name>A0A7M7IQI3_NASVI</name>
<dbReference type="GeneID" id="107980966"/>
<proteinExistence type="predicted"/>
<protein>
    <submittedName>
        <fullName evidence="2">Uncharacterized protein</fullName>
    </submittedName>
</protein>
<reference evidence="2" key="1">
    <citation type="submission" date="2021-01" db="UniProtKB">
        <authorList>
            <consortium name="EnsemblMetazoa"/>
        </authorList>
    </citation>
    <scope>IDENTIFICATION</scope>
</reference>
<dbReference type="KEGG" id="nvi:107980966"/>
<organism evidence="2 3">
    <name type="scientific">Nasonia vitripennis</name>
    <name type="common">Parasitic wasp</name>
    <dbReference type="NCBI Taxonomy" id="7425"/>
    <lineage>
        <taxon>Eukaryota</taxon>
        <taxon>Metazoa</taxon>
        <taxon>Ecdysozoa</taxon>
        <taxon>Arthropoda</taxon>
        <taxon>Hexapoda</taxon>
        <taxon>Insecta</taxon>
        <taxon>Pterygota</taxon>
        <taxon>Neoptera</taxon>
        <taxon>Endopterygota</taxon>
        <taxon>Hymenoptera</taxon>
        <taxon>Apocrita</taxon>
        <taxon>Proctotrupomorpha</taxon>
        <taxon>Chalcidoidea</taxon>
        <taxon>Pteromalidae</taxon>
        <taxon>Pteromalinae</taxon>
        <taxon>Nasonia</taxon>
    </lineage>
</organism>
<dbReference type="EnsemblMetazoa" id="XM_016984764">
    <property type="protein sequence ID" value="XP_016840253"/>
    <property type="gene ID" value="LOC107980966"/>
</dbReference>
<dbReference type="AlphaFoldDB" id="A0A7M7IQI3"/>
<sequence>MHKDIENEKGKDCEDGRDEDDEYTADEIALSRRLKGAKYRARQANGQIVKLPPTADAVSKDKRDEGTCQASSRKSLYSTDKINVSDTSSYCSAISELLIERQMNNQSNFAGEFVSKPSKTSEIAATPRTDRKRVWQGNGDKKSLNDPAAQVMDSSGSGCDSQIPKVQSLKTAAAGDDSLTKKARGIRKTLRRLLLLPRRIQ</sequence>
<dbReference type="Proteomes" id="UP000002358">
    <property type="component" value="Chromosome 3"/>
</dbReference>
<feature type="compositionally biased region" description="Basic and acidic residues" evidence="1">
    <location>
        <begin position="1"/>
        <end position="14"/>
    </location>
</feature>
<dbReference type="InParanoid" id="A0A7M7IQI3"/>
<feature type="region of interest" description="Disordered" evidence="1">
    <location>
        <begin position="1"/>
        <end position="24"/>
    </location>
</feature>
<dbReference type="RefSeq" id="XP_016840253.1">
    <property type="nucleotide sequence ID" value="XM_016984764.3"/>
</dbReference>